<proteinExistence type="predicted"/>
<protein>
    <submittedName>
        <fullName evidence="1">Protein AroM</fullName>
    </submittedName>
</protein>
<keyword evidence="2" id="KW-1185">Reference proteome</keyword>
<name>A0A7W8QUG7_9ACTN</name>
<dbReference type="RefSeq" id="WP_184399472.1">
    <property type="nucleotide sequence ID" value="NZ_BAAAJD010000012.1"/>
</dbReference>
<gene>
    <name evidence="1" type="ORF">HDA36_006306</name>
</gene>
<comment type="caution">
    <text evidence="1">The sequence shown here is derived from an EMBL/GenBank/DDBJ whole genome shotgun (WGS) entry which is preliminary data.</text>
</comment>
<dbReference type="AlphaFoldDB" id="A0A7W8QUG7"/>
<accession>A0A7W8QUG7</accession>
<dbReference type="EMBL" id="JACHDB010000002">
    <property type="protein sequence ID" value="MBB5436158.1"/>
    <property type="molecule type" value="Genomic_DNA"/>
</dbReference>
<dbReference type="Pfam" id="PF07302">
    <property type="entry name" value="AroM"/>
    <property type="match status" value="1"/>
</dbReference>
<reference evidence="1 2" key="1">
    <citation type="submission" date="2020-08" db="EMBL/GenBank/DDBJ databases">
        <title>Sequencing the genomes of 1000 actinobacteria strains.</title>
        <authorList>
            <person name="Klenk H.-P."/>
        </authorList>
    </citation>
    <scope>NUCLEOTIDE SEQUENCE [LARGE SCALE GENOMIC DNA]</scope>
    <source>
        <strain evidence="1 2">DSM 44551</strain>
    </source>
</reference>
<sequence>MTRLGIITIGQAPRTDLTPEITALLPRAAVVERGVLDGLTRAGIEARPPRADEHALTTRLADGSPVVIGESLVMERLPGVLAELERETDAVLLACTGGFPRLEHAKPLFVPDRMIAFGAAALLGETGRLGVLCPLPEQREDTAAKFGRRLPAGARVLTEACSPYTGTGEELAAAAARLAAGGAELLALDCVGYTGEMRARAAAASGLPVVLARSVCARLAAEVLDSLDARTGAAS</sequence>
<dbReference type="InterPro" id="IPR010843">
    <property type="entry name" value="Uncharacterised_AroM"/>
</dbReference>
<evidence type="ECO:0000313" key="1">
    <source>
        <dbReference type="EMBL" id="MBB5436158.1"/>
    </source>
</evidence>
<dbReference type="Proteomes" id="UP000572635">
    <property type="component" value="Unassembled WGS sequence"/>
</dbReference>
<evidence type="ECO:0000313" key="2">
    <source>
        <dbReference type="Proteomes" id="UP000572635"/>
    </source>
</evidence>
<organism evidence="1 2">
    <name type="scientific">Nocardiopsis composta</name>
    <dbReference type="NCBI Taxonomy" id="157465"/>
    <lineage>
        <taxon>Bacteria</taxon>
        <taxon>Bacillati</taxon>
        <taxon>Actinomycetota</taxon>
        <taxon>Actinomycetes</taxon>
        <taxon>Streptosporangiales</taxon>
        <taxon>Nocardiopsidaceae</taxon>
        <taxon>Nocardiopsis</taxon>
    </lineage>
</organism>